<dbReference type="SUPFAM" id="SSF53756">
    <property type="entry name" value="UDP-Glycosyltransferase/glycogen phosphorylase"/>
    <property type="match status" value="1"/>
</dbReference>
<dbReference type="EMBL" id="JACDZE010000001">
    <property type="protein sequence ID" value="MBA5628387.1"/>
    <property type="molecule type" value="Genomic_DNA"/>
</dbReference>
<dbReference type="Pfam" id="PF13439">
    <property type="entry name" value="Glyco_transf_4"/>
    <property type="match status" value="1"/>
</dbReference>
<reference evidence="3 4" key="1">
    <citation type="submission" date="2020-07" db="EMBL/GenBank/DDBJ databases">
        <title>Moheibacter lacus sp. nov., a member of the family Flavobacteriaceae isolated from freshwater lake sediment.</title>
        <authorList>
            <person name="Liu Y."/>
        </authorList>
    </citation>
    <scope>NUCLEOTIDE SEQUENCE [LARGE SCALE GENOMIC DNA]</scope>
    <source>
        <strain evidence="3 4">BDHS18</strain>
    </source>
</reference>
<dbReference type="Pfam" id="PF00534">
    <property type="entry name" value="Glycos_transf_1"/>
    <property type="match status" value="1"/>
</dbReference>
<accession>A0A838ZMR7</accession>
<feature type="domain" description="Glycosyltransferase subfamily 4-like N-terminal" evidence="2">
    <location>
        <begin position="16"/>
        <end position="170"/>
    </location>
</feature>
<organism evidence="3 4">
    <name type="scientific">Moheibacter lacus</name>
    <dbReference type="NCBI Taxonomy" id="2745851"/>
    <lineage>
        <taxon>Bacteria</taxon>
        <taxon>Pseudomonadati</taxon>
        <taxon>Bacteroidota</taxon>
        <taxon>Flavobacteriia</taxon>
        <taxon>Flavobacteriales</taxon>
        <taxon>Weeksellaceae</taxon>
        <taxon>Moheibacter</taxon>
    </lineage>
</organism>
<protein>
    <submittedName>
        <fullName evidence="3">Glycosyltransferase</fullName>
    </submittedName>
</protein>
<dbReference type="Gene3D" id="3.40.50.2000">
    <property type="entry name" value="Glycogen Phosphorylase B"/>
    <property type="match status" value="2"/>
</dbReference>
<evidence type="ECO:0000259" key="1">
    <source>
        <dbReference type="Pfam" id="PF00534"/>
    </source>
</evidence>
<proteinExistence type="predicted"/>
<evidence type="ECO:0000313" key="4">
    <source>
        <dbReference type="Proteomes" id="UP000552241"/>
    </source>
</evidence>
<keyword evidence="3" id="KW-0808">Transferase</keyword>
<dbReference type="CDD" id="cd03811">
    <property type="entry name" value="GT4_GT28_WabH-like"/>
    <property type="match status" value="1"/>
</dbReference>
<dbReference type="RefSeq" id="WP_182041989.1">
    <property type="nucleotide sequence ID" value="NZ_JACDZE010000001.1"/>
</dbReference>
<dbReference type="Proteomes" id="UP000552241">
    <property type="component" value="Unassembled WGS sequence"/>
</dbReference>
<comment type="caution">
    <text evidence="3">The sequence shown here is derived from an EMBL/GenBank/DDBJ whole genome shotgun (WGS) entry which is preliminary data.</text>
</comment>
<dbReference type="AlphaFoldDB" id="A0A838ZMR7"/>
<dbReference type="PANTHER" id="PTHR12526">
    <property type="entry name" value="GLYCOSYLTRANSFERASE"/>
    <property type="match status" value="1"/>
</dbReference>
<evidence type="ECO:0000313" key="3">
    <source>
        <dbReference type="EMBL" id="MBA5628387.1"/>
    </source>
</evidence>
<sequence length="356" mass="40824">MNRPKKIYFLLPGLTFGGAERVIFTLCNDLDRTKFTPTLVLFSQEGMPLELLKPDVKVIDLKIARIRYAIFKVIQLIRKDKPEIVFGGWGEVSAFLSPVIPFFRKTKFVARETNVVSEHVKRREIKFFYRFYNNFHRIIAQSDDMMNDLIQNLKIQPKKIVKINNPVDVQFVQNQMISDEELFSDEFINVVAIGNLTERKGFDLLLNVFAELKDQPIKLWIIGDGRDREKLAEQKEVLGLENVAFLGLKQNPYPYLHQAVLFVLSSRYEGFPNVLLEAGVCGTYALANDCPGGINEIIQSGINGEIHSIHDVKGFAERISDLVEKEKEAELIQNSIISRFSKEIILEKYNQILGNL</sequence>
<dbReference type="InterPro" id="IPR001296">
    <property type="entry name" value="Glyco_trans_1"/>
</dbReference>
<feature type="domain" description="Glycosyl transferase family 1" evidence="1">
    <location>
        <begin position="180"/>
        <end position="332"/>
    </location>
</feature>
<gene>
    <name evidence="3" type="ORF">HU137_01230</name>
</gene>
<dbReference type="PANTHER" id="PTHR12526:SF630">
    <property type="entry name" value="GLYCOSYLTRANSFERASE"/>
    <property type="match status" value="1"/>
</dbReference>
<dbReference type="GO" id="GO:0016757">
    <property type="term" value="F:glycosyltransferase activity"/>
    <property type="evidence" value="ECO:0007669"/>
    <property type="project" value="UniProtKB-ARBA"/>
</dbReference>
<dbReference type="InterPro" id="IPR028098">
    <property type="entry name" value="Glyco_trans_4-like_N"/>
</dbReference>
<evidence type="ECO:0000259" key="2">
    <source>
        <dbReference type="Pfam" id="PF13439"/>
    </source>
</evidence>
<keyword evidence="4" id="KW-1185">Reference proteome</keyword>
<name>A0A838ZMR7_9FLAO</name>